<name>A0A8S9S836_BRACR</name>
<evidence type="ECO:0000313" key="2">
    <source>
        <dbReference type="Proteomes" id="UP000712600"/>
    </source>
</evidence>
<accession>A0A8S9S836</accession>
<dbReference type="EMBL" id="QGKX02000088">
    <property type="protein sequence ID" value="KAF3588856.1"/>
    <property type="molecule type" value="Genomic_DNA"/>
</dbReference>
<comment type="caution">
    <text evidence="1">The sequence shown here is derived from an EMBL/GenBank/DDBJ whole genome shotgun (WGS) entry which is preliminary data.</text>
</comment>
<protein>
    <submittedName>
        <fullName evidence="1">Uncharacterized protein</fullName>
    </submittedName>
</protein>
<dbReference type="AlphaFoldDB" id="A0A8S9S836"/>
<gene>
    <name evidence="1" type="ORF">F2Q69_00027379</name>
</gene>
<evidence type="ECO:0000313" key="1">
    <source>
        <dbReference type="EMBL" id="KAF3588856.1"/>
    </source>
</evidence>
<proteinExistence type="predicted"/>
<sequence length="133" mass="15757">MRLVELRRRQKNMEMPELPLIIEHLSIKNHVQVELGDDLLHIDAWINLLRKRICFLDHLFAQQWRFYFKDFKDSEPDQNGLGKRLPEFSKKDFAKANGKTMRDKMAVDIFQELPGTHEFENKNNDANLGAYEG</sequence>
<organism evidence="1 2">
    <name type="scientific">Brassica cretica</name>
    <name type="common">Mustard</name>
    <dbReference type="NCBI Taxonomy" id="69181"/>
    <lineage>
        <taxon>Eukaryota</taxon>
        <taxon>Viridiplantae</taxon>
        <taxon>Streptophyta</taxon>
        <taxon>Embryophyta</taxon>
        <taxon>Tracheophyta</taxon>
        <taxon>Spermatophyta</taxon>
        <taxon>Magnoliopsida</taxon>
        <taxon>eudicotyledons</taxon>
        <taxon>Gunneridae</taxon>
        <taxon>Pentapetalae</taxon>
        <taxon>rosids</taxon>
        <taxon>malvids</taxon>
        <taxon>Brassicales</taxon>
        <taxon>Brassicaceae</taxon>
        <taxon>Brassiceae</taxon>
        <taxon>Brassica</taxon>
    </lineage>
</organism>
<dbReference type="Proteomes" id="UP000712600">
    <property type="component" value="Unassembled WGS sequence"/>
</dbReference>
<reference evidence="1" key="1">
    <citation type="submission" date="2019-12" db="EMBL/GenBank/DDBJ databases">
        <title>Genome sequencing and annotation of Brassica cretica.</title>
        <authorList>
            <person name="Studholme D.J."/>
            <person name="Sarris P."/>
        </authorList>
    </citation>
    <scope>NUCLEOTIDE SEQUENCE</scope>
    <source>
        <strain evidence="1">PFS-109/04</strain>
        <tissue evidence="1">Leaf</tissue>
    </source>
</reference>